<dbReference type="Gene3D" id="3.30.200.20">
    <property type="entry name" value="Phosphorylase Kinase, domain 1"/>
    <property type="match status" value="1"/>
</dbReference>
<dbReference type="InterPro" id="IPR001245">
    <property type="entry name" value="Ser-Thr/Tyr_kinase_cat_dom"/>
</dbReference>
<dbReference type="InterPro" id="IPR008266">
    <property type="entry name" value="Tyr_kinase_AS"/>
</dbReference>
<dbReference type="PRINTS" id="PR00109">
    <property type="entry name" value="TYRKINASE"/>
</dbReference>
<feature type="binding site" evidence="15">
    <location>
        <position position="757"/>
    </location>
    <ligand>
        <name>ATP</name>
        <dbReference type="ChEBI" id="CHEBI:30616"/>
    </ligand>
</feature>
<dbReference type="GO" id="GO:0043235">
    <property type="term" value="C:receptor complex"/>
    <property type="evidence" value="ECO:0007669"/>
    <property type="project" value="TreeGrafter"/>
</dbReference>
<dbReference type="SUPFAM" id="SSF52058">
    <property type="entry name" value="L domain-like"/>
    <property type="match status" value="2"/>
</dbReference>
<dbReference type="InterPro" id="IPR000719">
    <property type="entry name" value="Prot_kinase_dom"/>
</dbReference>
<dbReference type="FunFam" id="1.10.510.10:FF:000027">
    <property type="entry name" value="Receptor protein-tyrosine kinase"/>
    <property type="match status" value="1"/>
</dbReference>
<dbReference type="SMART" id="SM00220">
    <property type="entry name" value="S_TKc"/>
    <property type="match status" value="1"/>
</dbReference>
<keyword evidence="11" id="KW-0829">Tyrosine-protein kinase</keyword>
<dbReference type="SUPFAM" id="SSF56112">
    <property type="entry name" value="Protein kinase-like (PK-like)"/>
    <property type="match status" value="1"/>
</dbReference>
<evidence type="ECO:0000256" key="14">
    <source>
        <dbReference type="ARBA" id="ARBA00051243"/>
    </source>
</evidence>
<evidence type="ECO:0000256" key="6">
    <source>
        <dbReference type="ARBA" id="ARBA00022741"/>
    </source>
</evidence>
<dbReference type="InterPro" id="IPR050122">
    <property type="entry name" value="RTK"/>
</dbReference>
<dbReference type="PROSITE" id="PS00107">
    <property type="entry name" value="PROTEIN_KINASE_ATP"/>
    <property type="match status" value="1"/>
</dbReference>
<evidence type="ECO:0000256" key="7">
    <source>
        <dbReference type="ARBA" id="ARBA00022777"/>
    </source>
</evidence>
<dbReference type="GO" id="GO:0043066">
    <property type="term" value="P:negative regulation of apoptotic process"/>
    <property type="evidence" value="ECO:0007669"/>
    <property type="project" value="TreeGrafter"/>
</dbReference>
<evidence type="ECO:0000256" key="17">
    <source>
        <dbReference type="SAM" id="Phobius"/>
    </source>
</evidence>
<keyword evidence="7" id="KW-0418">Kinase</keyword>
<dbReference type="InterPro" id="IPR017441">
    <property type="entry name" value="Protein_kinase_ATP_BS"/>
</dbReference>
<evidence type="ECO:0000256" key="5">
    <source>
        <dbReference type="ARBA" id="ARBA00022692"/>
    </source>
</evidence>
<keyword evidence="10 17" id="KW-0472">Membrane</keyword>
<dbReference type="GO" id="GO:0022008">
    <property type="term" value="P:neurogenesis"/>
    <property type="evidence" value="ECO:0007669"/>
    <property type="project" value="TreeGrafter"/>
</dbReference>
<dbReference type="SMART" id="SM00261">
    <property type="entry name" value="FU"/>
    <property type="match status" value="3"/>
</dbReference>
<dbReference type="Gene3D" id="2.10.220.10">
    <property type="entry name" value="Hormone Receptor, Insulin-like Growth Factor Receptor 1, Chain A, domain 2"/>
    <property type="match status" value="2"/>
</dbReference>
<evidence type="ECO:0000256" key="1">
    <source>
        <dbReference type="ARBA" id="ARBA00004479"/>
    </source>
</evidence>
<name>E4X3Y9_OIKDI</name>
<feature type="domain" description="Protein kinase" evidence="18">
    <location>
        <begin position="719"/>
        <end position="999"/>
    </location>
</feature>
<dbReference type="Gene3D" id="3.80.20.20">
    <property type="entry name" value="Receptor L-domain"/>
    <property type="match status" value="2"/>
</dbReference>
<evidence type="ECO:0000256" key="13">
    <source>
        <dbReference type="ARBA" id="ARBA00023180"/>
    </source>
</evidence>
<evidence type="ECO:0000256" key="12">
    <source>
        <dbReference type="ARBA" id="ARBA00023170"/>
    </source>
</evidence>
<evidence type="ECO:0000256" key="3">
    <source>
        <dbReference type="ARBA" id="ARBA00022553"/>
    </source>
</evidence>
<feature type="region of interest" description="Disordered" evidence="16">
    <location>
        <begin position="1110"/>
        <end position="1129"/>
    </location>
</feature>
<keyword evidence="6 15" id="KW-0547">Nucleotide-binding</keyword>
<dbReference type="SUPFAM" id="SSF57184">
    <property type="entry name" value="Growth factor receptor domain"/>
    <property type="match status" value="2"/>
</dbReference>
<organism evidence="19">
    <name type="scientific">Oikopleura dioica</name>
    <name type="common">Tunicate</name>
    <dbReference type="NCBI Taxonomy" id="34765"/>
    <lineage>
        <taxon>Eukaryota</taxon>
        <taxon>Metazoa</taxon>
        <taxon>Chordata</taxon>
        <taxon>Tunicata</taxon>
        <taxon>Appendicularia</taxon>
        <taxon>Copelata</taxon>
        <taxon>Oikopleuridae</taxon>
        <taxon>Oikopleura</taxon>
    </lineage>
</organism>
<dbReference type="InParanoid" id="E4X3Y9"/>
<comment type="subcellular location">
    <subcellularLocation>
        <location evidence="1">Membrane</location>
        <topology evidence="1">Single-pass type I membrane protein</topology>
    </subcellularLocation>
</comment>
<keyword evidence="13" id="KW-0325">Glycoprotein</keyword>
<evidence type="ECO:0000256" key="10">
    <source>
        <dbReference type="ARBA" id="ARBA00023136"/>
    </source>
</evidence>
<dbReference type="GO" id="GO:0004714">
    <property type="term" value="F:transmembrane receptor protein tyrosine kinase activity"/>
    <property type="evidence" value="ECO:0007669"/>
    <property type="project" value="UniProtKB-EC"/>
</dbReference>
<evidence type="ECO:0000256" key="15">
    <source>
        <dbReference type="PROSITE-ProRule" id="PRU10141"/>
    </source>
</evidence>
<keyword evidence="4" id="KW-0808">Transferase</keyword>
<dbReference type="GO" id="GO:0005524">
    <property type="term" value="F:ATP binding"/>
    <property type="evidence" value="ECO:0007669"/>
    <property type="project" value="UniProtKB-UniRule"/>
</dbReference>
<dbReference type="CDD" id="cd00064">
    <property type="entry name" value="FU"/>
    <property type="match status" value="2"/>
</dbReference>
<dbReference type="Gene3D" id="1.10.510.10">
    <property type="entry name" value="Transferase(Phosphotransferase) domain 1"/>
    <property type="match status" value="1"/>
</dbReference>
<dbReference type="InterPro" id="IPR011009">
    <property type="entry name" value="Kinase-like_dom_sf"/>
</dbReference>
<dbReference type="Pfam" id="PF01030">
    <property type="entry name" value="Recep_L_domain"/>
    <property type="match status" value="2"/>
</dbReference>
<dbReference type="FunCoup" id="E4X3Y9">
    <property type="interactions" value="9"/>
</dbReference>
<dbReference type="GO" id="GO:0008284">
    <property type="term" value="P:positive regulation of cell population proliferation"/>
    <property type="evidence" value="ECO:0007669"/>
    <property type="project" value="TreeGrafter"/>
</dbReference>
<accession>E4X3Y9</accession>
<dbReference type="InterPro" id="IPR006212">
    <property type="entry name" value="Furin_repeat"/>
</dbReference>
<evidence type="ECO:0000256" key="2">
    <source>
        <dbReference type="ARBA" id="ARBA00011902"/>
    </source>
</evidence>
<dbReference type="Pfam" id="PF00757">
    <property type="entry name" value="Furin-like"/>
    <property type="match status" value="1"/>
</dbReference>
<dbReference type="PANTHER" id="PTHR24416">
    <property type="entry name" value="TYROSINE-PROTEIN KINASE RECEPTOR"/>
    <property type="match status" value="1"/>
</dbReference>
<evidence type="ECO:0000256" key="11">
    <source>
        <dbReference type="ARBA" id="ARBA00023137"/>
    </source>
</evidence>
<dbReference type="AlphaFoldDB" id="E4X3Y9"/>
<dbReference type="EMBL" id="FN653024">
    <property type="protein sequence ID" value="CBY23777.1"/>
    <property type="molecule type" value="Genomic_DNA"/>
</dbReference>
<dbReference type="Proteomes" id="UP000001307">
    <property type="component" value="Unassembled WGS sequence"/>
</dbReference>
<evidence type="ECO:0000256" key="16">
    <source>
        <dbReference type="SAM" id="MobiDB-lite"/>
    </source>
</evidence>
<dbReference type="Pfam" id="PF07714">
    <property type="entry name" value="PK_Tyr_Ser-Thr"/>
    <property type="match status" value="1"/>
</dbReference>
<keyword evidence="5 17" id="KW-0812">Transmembrane</keyword>
<dbReference type="GO" id="GO:0007169">
    <property type="term" value="P:cell surface receptor protein tyrosine kinase signaling pathway"/>
    <property type="evidence" value="ECO:0007669"/>
    <property type="project" value="TreeGrafter"/>
</dbReference>
<dbReference type="GO" id="GO:0009925">
    <property type="term" value="C:basal plasma membrane"/>
    <property type="evidence" value="ECO:0007669"/>
    <property type="project" value="TreeGrafter"/>
</dbReference>
<proteinExistence type="predicted"/>
<feature type="transmembrane region" description="Helical" evidence="17">
    <location>
        <begin position="663"/>
        <end position="685"/>
    </location>
</feature>
<dbReference type="PROSITE" id="PS00109">
    <property type="entry name" value="PROTEIN_KINASE_TYR"/>
    <property type="match status" value="1"/>
</dbReference>
<evidence type="ECO:0000313" key="20">
    <source>
        <dbReference type="Proteomes" id="UP000001307"/>
    </source>
</evidence>
<keyword evidence="12" id="KW-0675">Receptor</keyword>
<dbReference type="EC" id="2.7.10.1" evidence="2"/>
<evidence type="ECO:0000256" key="8">
    <source>
        <dbReference type="ARBA" id="ARBA00022840"/>
    </source>
</evidence>
<dbReference type="SMART" id="SM00219">
    <property type="entry name" value="TyrKc"/>
    <property type="match status" value="1"/>
</dbReference>
<comment type="catalytic activity">
    <reaction evidence="14">
        <text>L-tyrosyl-[protein] + ATP = O-phospho-L-tyrosyl-[protein] + ADP + H(+)</text>
        <dbReference type="Rhea" id="RHEA:10596"/>
        <dbReference type="Rhea" id="RHEA-COMP:10136"/>
        <dbReference type="Rhea" id="RHEA-COMP:20101"/>
        <dbReference type="ChEBI" id="CHEBI:15378"/>
        <dbReference type="ChEBI" id="CHEBI:30616"/>
        <dbReference type="ChEBI" id="CHEBI:46858"/>
        <dbReference type="ChEBI" id="CHEBI:61978"/>
        <dbReference type="ChEBI" id="CHEBI:456216"/>
        <dbReference type="EC" id="2.7.10.1"/>
    </reaction>
</comment>
<gene>
    <name evidence="19" type="ORF">GSOID_T00001099001</name>
</gene>
<keyword evidence="3" id="KW-0597">Phosphoprotein</keyword>
<dbReference type="OrthoDB" id="6219513at2759"/>
<dbReference type="InterPro" id="IPR020635">
    <property type="entry name" value="Tyr_kinase_cat_dom"/>
</dbReference>
<keyword evidence="9 17" id="KW-1133">Transmembrane helix</keyword>
<evidence type="ECO:0000256" key="9">
    <source>
        <dbReference type="ARBA" id="ARBA00022989"/>
    </source>
</evidence>
<keyword evidence="8 15" id="KW-0067">ATP-binding</keyword>
<dbReference type="InterPro" id="IPR036941">
    <property type="entry name" value="Rcpt_L-dom_sf"/>
</dbReference>
<evidence type="ECO:0000259" key="18">
    <source>
        <dbReference type="PROSITE" id="PS50011"/>
    </source>
</evidence>
<protein>
    <recommendedName>
        <fullName evidence="2">receptor protein-tyrosine kinase</fullName>
        <ecNumber evidence="2">2.7.10.1</ecNumber>
    </recommendedName>
</protein>
<dbReference type="PROSITE" id="PS50011">
    <property type="entry name" value="PROTEIN_KINASE_DOM"/>
    <property type="match status" value="1"/>
</dbReference>
<sequence>MIQFQEEKTTSQIIQTKISKRIECTVIEGNILLLEADSVEFDFSGLQNIERITGILLISNLTVDNFSMNSLRVIEGNDADHKSLPECRRNGCSLIVKDNHFKSFSFPKLTEISKGDVVFKNNFELCYFFSYISWAQILHSDFRAAGRAYWLDFPISKRQRCPKCPKECGNHCWPNGHCQVANLYCPNTGFTGSANRCSASQLTEKDNFAIVKSNNEYCCHSECNGGCTGPNASDCYLCKNKINNVTGECVAECPRLYSQKDGFLVKNEDVLYEFENRCLSRCPVNTFVYDSMCLTECPDGHTYKTDQSGNGNGHCEPCKDGHCPKPCFGLNHSKVGNAYTINSKTITLFKDCEVVIGSLSFLVHTFEDTKGHVKKISTDHFKYLKNIKRIMGHLVIEKWPFKNLDAFENLEVIDGFHGNNSTHNQSDTEESVGFSGLKKISHGNAVLVEIGDACPLKTINWKSIIQKPVARPLKLDKNYADVCFVLTLSTRTECTSDGCWSNDASGCVRCKNAVYNGKCKSSCDKELEEDGTLLYEEFVFDELVEETKRQCKTCSPLCKLGCFGPSPQQCRACNFAWISGEDSSSSSSRGQLECLAEGEPCPIDYFMDEETNECKVCSTRCTAQAGCTGDGDFLGFGGCNHCDGLSVESTEEDHCQQYKFTKWVLWVVVVVLAIFLGQFIGLTLYKRRLIQKRDRDELEPLALLPPNLQRLLLIKEEALDLQKELGKGAFGVVHRGVWRPDFEGQDVKIENITVAIKTLNEPKASILEEAMTMAACEHPNLVQGSLIGICQSDPPNIITEYIPRGDALSYVRRKKENVRPAQLVSWCRQIADGMAYLSETKEGQKLVHRDLAARNVLVKTPHYVKIADFGLAQLVKVCSRLFNKQKLKIKTKNSEFKEVGGRMPLKWLAVECVKRGIYSTKSDVWSFGVTIWELLTYGKKPYQNVQASKLMMLLESGGRLEQPDNCSTEFYTLMLQCWLIDPAQRPIFTELAEKLAEWEKDPTRYVTPSSFRHASVRTQLTSLGSSIPHDDLYEEPDYLEDAIDEDDPNNYINEMEADSRNSREEGYYQNAMLEHNLLETPTSQFPSESWLDPVPVQPSWRQKRHQNFNINSSLPQTSTSSWESTNNPTPTEPMYANVNDRFEPLHTQNDENLGNSSGVPNKSGKNLFKNILENDKRALIQASDTIEETSLS</sequence>
<keyword evidence="20" id="KW-1185">Reference proteome</keyword>
<dbReference type="InterPro" id="IPR009030">
    <property type="entry name" value="Growth_fac_rcpt_cys_sf"/>
</dbReference>
<reference evidence="19" key="1">
    <citation type="journal article" date="2010" name="Science">
        <title>Plasticity of animal genome architecture unmasked by rapid evolution of a pelagic tunicate.</title>
        <authorList>
            <person name="Denoeud F."/>
            <person name="Henriet S."/>
            <person name="Mungpakdee S."/>
            <person name="Aury J.M."/>
            <person name="Da Silva C."/>
            <person name="Brinkmann H."/>
            <person name="Mikhaleva J."/>
            <person name="Olsen L.C."/>
            <person name="Jubin C."/>
            <person name="Canestro C."/>
            <person name="Bouquet J.M."/>
            <person name="Danks G."/>
            <person name="Poulain J."/>
            <person name="Campsteijn C."/>
            <person name="Adamski M."/>
            <person name="Cross I."/>
            <person name="Yadetie F."/>
            <person name="Muffato M."/>
            <person name="Louis A."/>
            <person name="Butcher S."/>
            <person name="Tsagkogeorga G."/>
            <person name="Konrad A."/>
            <person name="Singh S."/>
            <person name="Jensen M.F."/>
            <person name="Cong E.H."/>
            <person name="Eikeseth-Otteraa H."/>
            <person name="Noel B."/>
            <person name="Anthouard V."/>
            <person name="Porcel B.M."/>
            <person name="Kachouri-Lafond R."/>
            <person name="Nishino A."/>
            <person name="Ugolini M."/>
            <person name="Chourrout P."/>
            <person name="Nishida H."/>
            <person name="Aasland R."/>
            <person name="Huzurbazar S."/>
            <person name="Westhof E."/>
            <person name="Delsuc F."/>
            <person name="Lehrach H."/>
            <person name="Reinhardt R."/>
            <person name="Weissenbach J."/>
            <person name="Roy S.W."/>
            <person name="Artiguenave F."/>
            <person name="Postlethwait J.H."/>
            <person name="Manak J.R."/>
            <person name="Thompson E.M."/>
            <person name="Jaillon O."/>
            <person name="Du Pasquier L."/>
            <person name="Boudinot P."/>
            <person name="Liberles D.A."/>
            <person name="Volff J.N."/>
            <person name="Philippe H."/>
            <person name="Lenhard B."/>
            <person name="Roest Crollius H."/>
            <person name="Wincker P."/>
            <person name="Chourrout D."/>
        </authorList>
    </citation>
    <scope>NUCLEOTIDE SEQUENCE [LARGE SCALE GENOMIC DNA]</scope>
</reference>
<evidence type="ECO:0000313" key="19">
    <source>
        <dbReference type="EMBL" id="CBY23777.1"/>
    </source>
</evidence>
<dbReference type="InterPro" id="IPR000494">
    <property type="entry name" value="Rcpt_L-dom"/>
</dbReference>
<dbReference type="PANTHER" id="PTHR24416:SF566">
    <property type="entry name" value="EPIDERMAL GROWTH FACTOR RECEPTOR"/>
    <property type="match status" value="1"/>
</dbReference>
<evidence type="ECO:0000256" key="4">
    <source>
        <dbReference type="ARBA" id="ARBA00022679"/>
    </source>
</evidence>
<dbReference type="InterPro" id="IPR006211">
    <property type="entry name" value="Furin-like_Cys-rich_dom"/>
</dbReference>